<sequence length="370" mass="37595">MPIDTTVDAEAGSCRATAAWLDAVSRGAEQTADGVNAARRQSSGAWEGAAGDGFRDRAAQLCADGDEVAGHARDAARAMTDFAGAVDAVEADMARARAIATGAGLPVVGKVIGEPTTLTPDGAAAQQRAFDEADAVATHARSRYVEAQDRLRAALAEPTGLLNTRGFTWTYRGALVPLATGSTLLGAADRWAKVGAHYDDEARRWQQALHVAPAAPGAGSVAPRARYDEARRLAARADAAAASNRRLLLGLQDRPVIGPALHGARAAPELEGATGVLGRAAPVLRSVPYLSLATTGLGIGLDTAAGRSVESATAKNVTQTAASIVTTAGVAALTGLAIAGGPATLVAVGAGFAVSWAIGDHWDTIEGWVT</sequence>
<dbReference type="Proteomes" id="UP001595947">
    <property type="component" value="Unassembled WGS sequence"/>
</dbReference>
<name>A0ABV9YJP7_9PSEU</name>
<dbReference type="InterPro" id="IPR036689">
    <property type="entry name" value="ESAT-6-like_sf"/>
</dbReference>
<dbReference type="Gene3D" id="1.20.1260.20">
    <property type="entry name" value="PPE superfamily"/>
    <property type="match status" value="1"/>
</dbReference>
<comment type="caution">
    <text evidence="1">The sequence shown here is derived from an EMBL/GenBank/DDBJ whole genome shotgun (WGS) entry which is preliminary data.</text>
</comment>
<dbReference type="EMBL" id="JBHSIV010000005">
    <property type="protein sequence ID" value="MFC5061942.1"/>
    <property type="molecule type" value="Genomic_DNA"/>
</dbReference>
<proteinExistence type="predicted"/>
<protein>
    <submittedName>
        <fullName evidence="1">Uncharacterized protein</fullName>
    </submittedName>
</protein>
<dbReference type="RefSeq" id="WP_378035294.1">
    <property type="nucleotide sequence ID" value="NZ_JBHSIV010000005.1"/>
</dbReference>
<reference evidence="2" key="1">
    <citation type="journal article" date="2019" name="Int. J. Syst. Evol. Microbiol.">
        <title>The Global Catalogue of Microorganisms (GCM) 10K type strain sequencing project: providing services to taxonomists for standard genome sequencing and annotation.</title>
        <authorList>
            <consortium name="The Broad Institute Genomics Platform"/>
            <consortium name="The Broad Institute Genome Sequencing Center for Infectious Disease"/>
            <person name="Wu L."/>
            <person name="Ma J."/>
        </authorList>
    </citation>
    <scope>NUCLEOTIDE SEQUENCE [LARGE SCALE GENOMIC DNA]</scope>
    <source>
        <strain evidence="2">CGMCC 4.7093</strain>
    </source>
</reference>
<accession>A0ABV9YJP7</accession>
<gene>
    <name evidence="1" type="ORF">ACFPBZ_06975</name>
</gene>
<keyword evidence="2" id="KW-1185">Reference proteome</keyword>
<dbReference type="SUPFAM" id="SSF140453">
    <property type="entry name" value="EsxAB dimer-like"/>
    <property type="match status" value="1"/>
</dbReference>
<evidence type="ECO:0000313" key="2">
    <source>
        <dbReference type="Proteomes" id="UP001595947"/>
    </source>
</evidence>
<organism evidence="1 2">
    <name type="scientific">Actinomycetospora atypica</name>
    <dbReference type="NCBI Taxonomy" id="1290095"/>
    <lineage>
        <taxon>Bacteria</taxon>
        <taxon>Bacillati</taxon>
        <taxon>Actinomycetota</taxon>
        <taxon>Actinomycetes</taxon>
        <taxon>Pseudonocardiales</taxon>
        <taxon>Pseudonocardiaceae</taxon>
        <taxon>Actinomycetospora</taxon>
    </lineage>
</organism>
<dbReference type="InterPro" id="IPR038332">
    <property type="entry name" value="PPE_sf"/>
</dbReference>
<evidence type="ECO:0000313" key="1">
    <source>
        <dbReference type="EMBL" id="MFC5061942.1"/>
    </source>
</evidence>